<evidence type="ECO:0000313" key="2">
    <source>
        <dbReference type="EMBL" id="RZE19325.1"/>
    </source>
</evidence>
<evidence type="ECO:0000313" key="1">
    <source>
        <dbReference type="EMBL" id="GHI49000.1"/>
    </source>
</evidence>
<dbReference type="Proteomes" id="UP000292693">
    <property type="component" value="Unassembled WGS sequence"/>
</dbReference>
<comment type="caution">
    <text evidence="1">The sequence shown here is derived from an EMBL/GenBank/DDBJ whole genome shotgun (WGS) entry which is preliminary data.</text>
</comment>
<dbReference type="EMBL" id="BNDZ01000005">
    <property type="protein sequence ID" value="GHI49000.1"/>
    <property type="molecule type" value="Genomic_DNA"/>
</dbReference>
<dbReference type="AlphaFoldDB" id="A0A126YB31"/>
<reference evidence="2 3" key="1">
    <citation type="submission" date="2017-12" db="EMBL/GenBank/DDBJ databases">
        <title>Population genomics insights into the ecological differentiation and adaptive evolution in streptomycetes.</title>
        <authorList>
            <person name="Li Y."/>
            <person name="Huang Y."/>
        </authorList>
    </citation>
    <scope>NUCLEOTIDE SEQUENCE [LARGE SCALE GENOMIC DNA]</scope>
    <source>
        <strain evidence="2 3">NBRC 100770</strain>
    </source>
</reference>
<name>A0A126YB31_9ACTN</name>
<accession>A0A126YB31</accession>
<organism evidence="1 4">
    <name type="scientific">Streptomyces albidoflavus</name>
    <dbReference type="NCBI Taxonomy" id="1886"/>
    <lineage>
        <taxon>Bacteria</taxon>
        <taxon>Bacillati</taxon>
        <taxon>Actinomycetota</taxon>
        <taxon>Actinomycetes</taxon>
        <taxon>Kitasatosporales</taxon>
        <taxon>Streptomycetaceae</taxon>
        <taxon>Streptomyces</taxon>
        <taxon>Streptomyces albidoflavus group</taxon>
    </lineage>
</organism>
<reference evidence="1" key="2">
    <citation type="submission" date="2022-09" db="EMBL/GenBank/DDBJ databases">
        <title>Whole genome shotgun sequence of Streptomyces albidoflavus NBRC 12854.</title>
        <authorList>
            <person name="Komaki H."/>
            <person name="Tamura T."/>
        </authorList>
    </citation>
    <scope>NUCLEOTIDE SEQUENCE</scope>
    <source>
        <strain evidence="1">NBRC 12854</strain>
    </source>
</reference>
<dbReference type="InterPro" id="IPR035959">
    <property type="entry name" value="RutC-like_sf"/>
</dbReference>
<evidence type="ECO:0000313" key="3">
    <source>
        <dbReference type="Proteomes" id="UP000292693"/>
    </source>
</evidence>
<dbReference type="Gene3D" id="3.30.1330.40">
    <property type="entry name" value="RutC-like"/>
    <property type="match status" value="1"/>
</dbReference>
<gene>
    <name evidence="2" type="ORF">C0Q92_25080</name>
    <name evidence="1" type="ORF">ScoT_51740</name>
</gene>
<dbReference type="EMBL" id="PKLL01000025">
    <property type="protein sequence ID" value="RZE19325.1"/>
    <property type="molecule type" value="Genomic_DNA"/>
</dbReference>
<sequence>MYLSHALGAEAVGRAHHELFDAVRPAASMIIVSGFLDPRLVVGVEAEAYRGAAR</sequence>
<proteinExistence type="predicted"/>
<protein>
    <submittedName>
        <fullName evidence="2">Imidazole glycerol phosphate synthase</fullName>
    </submittedName>
</protein>
<dbReference type="Proteomes" id="UP001051844">
    <property type="component" value="Unassembled WGS sequence"/>
</dbReference>
<evidence type="ECO:0000313" key="4">
    <source>
        <dbReference type="Proteomes" id="UP001051844"/>
    </source>
</evidence>
<dbReference type="SUPFAM" id="SSF55298">
    <property type="entry name" value="YjgF-like"/>
    <property type="match status" value="1"/>
</dbReference>